<name>A0A6H9YHI1_9ACTN</name>
<dbReference type="RefSeq" id="WP_151566218.1">
    <property type="nucleotide sequence ID" value="NZ_WBMT01000019.1"/>
</dbReference>
<evidence type="ECO:0008006" key="4">
    <source>
        <dbReference type="Google" id="ProtNLM"/>
    </source>
</evidence>
<feature type="transmembrane region" description="Helical" evidence="1">
    <location>
        <begin position="42"/>
        <end position="64"/>
    </location>
</feature>
<keyword evidence="3" id="KW-1185">Reference proteome</keyword>
<dbReference type="Proteomes" id="UP000468735">
    <property type="component" value="Unassembled WGS sequence"/>
</dbReference>
<dbReference type="EMBL" id="WBMT01000019">
    <property type="protein sequence ID" value="KAB2343415.1"/>
    <property type="molecule type" value="Genomic_DNA"/>
</dbReference>
<dbReference type="SUPFAM" id="SSF50969">
    <property type="entry name" value="YVTN repeat-like/Quinoprotein amine dehydrogenase"/>
    <property type="match status" value="1"/>
</dbReference>
<gene>
    <name evidence="2" type="ORF">F8566_35390</name>
</gene>
<dbReference type="InterPro" id="IPR011042">
    <property type="entry name" value="6-blade_b-propeller_TolB-like"/>
</dbReference>
<dbReference type="OrthoDB" id="3459736at2"/>
<accession>A0A6H9YHI1</accession>
<dbReference type="Gene3D" id="2.120.10.30">
    <property type="entry name" value="TolB, C-terminal domain"/>
    <property type="match status" value="1"/>
</dbReference>
<keyword evidence="1" id="KW-0472">Membrane</keyword>
<dbReference type="InterPro" id="IPR011044">
    <property type="entry name" value="Quino_amine_DH_bsu"/>
</dbReference>
<protein>
    <recommendedName>
        <fullName evidence="4">WD40 repeat domain-containing protein</fullName>
    </recommendedName>
</protein>
<evidence type="ECO:0000313" key="2">
    <source>
        <dbReference type="EMBL" id="KAB2343415.1"/>
    </source>
</evidence>
<keyword evidence="1" id="KW-1133">Transmembrane helix</keyword>
<organism evidence="2 3">
    <name type="scientific">Actinomadura rudentiformis</name>
    <dbReference type="NCBI Taxonomy" id="359158"/>
    <lineage>
        <taxon>Bacteria</taxon>
        <taxon>Bacillati</taxon>
        <taxon>Actinomycetota</taxon>
        <taxon>Actinomycetes</taxon>
        <taxon>Streptosporangiales</taxon>
        <taxon>Thermomonosporaceae</taxon>
        <taxon>Actinomadura</taxon>
    </lineage>
</organism>
<comment type="caution">
    <text evidence="2">The sequence shown here is derived from an EMBL/GenBank/DDBJ whole genome shotgun (WGS) entry which is preliminary data.</text>
</comment>
<reference evidence="2 3" key="1">
    <citation type="submission" date="2019-09" db="EMBL/GenBank/DDBJ databases">
        <title>Actinomadura physcomitrii sp. nov., a novel actinomycete isolated from moss [Physcomitrium sphaericum (Ludw) Fuernr].</title>
        <authorList>
            <person name="Zhuang X."/>
            <person name="Liu C."/>
        </authorList>
    </citation>
    <scope>NUCLEOTIDE SEQUENCE [LARGE SCALE GENOMIC DNA]</scope>
    <source>
        <strain evidence="2 3">HMC1</strain>
    </source>
</reference>
<evidence type="ECO:0000313" key="3">
    <source>
        <dbReference type="Proteomes" id="UP000468735"/>
    </source>
</evidence>
<sequence>MTEIEERLANAFDTATATVRPEDLKPLTVPAGKPVRRRARRWTPAIAAFAVAMIVAGAVLVNVLRSGEGDSGPLAGSGHYFLTLPPLQGGAPGADEPPAIRDLPSGQVIQRLPTPSEVDRWIDGVGTADNRTFFLLARLVEAERGESHIYRLRIDPRGRLVELARLPGGDVPGNSNGPLAASADGAKLAVTVSAQDHPAPPASQVRLLTVSTGRWTVWSGNGMAESLSLSPDGRRLAFQWVGFGKSPDGVRTLDTGGPAGDLLSRSRQLVPVPGPLDEVHQPWLGRDGLYLVSAGAETRLLAIANTGKVSATLLRRTPRPETATPGDGPPAVADQRPAISVYCRSADTRHVLLGTGDKTEWLDLQTRQIKTMDHLNDLDADIVGC</sequence>
<keyword evidence="1" id="KW-0812">Transmembrane</keyword>
<proteinExistence type="predicted"/>
<evidence type="ECO:0000256" key="1">
    <source>
        <dbReference type="SAM" id="Phobius"/>
    </source>
</evidence>
<dbReference type="AlphaFoldDB" id="A0A6H9YHI1"/>